<dbReference type="PANTHER" id="PTHR18896:SF201">
    <property type="entry name" value="PHOSPHOLIPASE D"/>
    <property type="match status" value="1"/>
</dbReference>
<comment type="caution">
    <text evidence="4">The sequence shown here is derived from an EMBL/GenBank/DDBJ whole genome shotgun (WGS) entry which is preliminary data.</text>
</comment>
<organism evidence="4">
    <name type="scientific">Salvia splendens</name>
    <name type="common">Scarlet sage</name>
    <dbReference type="NCBI Taxonomy" id="180675"/>
    <lineage>
        <taxon>Eukaryota</taxon>
        <taxon>Viridiplantae</taxon>
        <taxon>Streptophyta</taxon>
        <taxon>Embryophyta</taxon>
        <taxon>Tracheophyta</taxon>
        <taxon>Spermatophyta</taxon>
        <taxon>Magnoliopsida</taxon>
        <taxon>eudicotyledons</taxon>
        <taxon>Gunneridae</taxon>
        <taxon>Pentapetalae</taxon>
        <taxon>asterids</taxon>
        <taxon>lamiids</taxon>
        <taxon>Lamiales</taxon>
        <taxon>Lamiaceae</taxon>
        <taxon>Nepetoideae</taxon>
        <taxon>Mentheae</taxon>
        <taxon>Salviinae</taxon>
        <taxon>Salvia</taxon>
        <taxon>Salvia subgen. Calosphace</taxon>
        <taxon>core Calosphace</taxon>
    </lineage>
</organism>
<keyword evidence="5" id="KW-1185">Reference proteome</keyword>
<reference evidence="4" key="2">
    <citation type="submission" date="2020-08" db="EMBL/GenBank/DDBJ databases">
        <title>Plant Genome Project.</title>
        <authorList>
            <person name="Zhang R.-G."/>
        </authorList>
    </citation>
    <scope>NUCLEOTIDE SEQUENCE</scope>
    <source>
        <strain evidence="4">Huo1</strain>
        <tissue evidence="4">Leaf</tissue>
    </source>
</reference>
<dbReference type="AlphaFoldDB" id="A0A8X8ZW76"/>
<evidence type="ECO:0000256" key="2">
    <source>
        <dbReference type="ARBA" id="ARBA00023098"/>
    </source>
</evidence>
<dbReference type="Gene3D" id="2.30.30.1020">
    <property type="entry name" value="CCR4-NOT complex subunit 2/3/5, C-terminal domain"/>
    <property type="match status" value="1"/>
</dbReference>
<evidence type="ECO:0000256" key="1">
    <source>
        <dbReference type="ARBA" id="ARBA00022737"/>
    </source>
</evidence>
<dbReference type="Pfam" id="PF00168">
    <property type="entry name" value="C2"/>
    <property type="match status" value="1"/>
</dbReference>
<sequence length="322" mass="35002">MANMAHLTYSGSMGDGSHHCQGVQIVPFKTSTTSLRMLLLHGNLEICVEGAKNLPNMDLVNNSIGDMIGTLSGKIQTSDPYVTIAISGAVICRTFVIRDDENPVWDQHFNVPVAHYGTEVQFIVKDNDFLGSEIIGAVGIPMEQLTSGTRMSGTYPIIGANGKPCNKGATLSLWIKYIPMENMSIYQDGVGSDLKNEGVAGTYFPLRIGGTVTLYQDAHVHNGALSDVVLSDGTTYKNGSCWRDIYDAISKARWLVYITGWSVNPTLATLALGLDLTTLGLNLNSSETLHKKFSSPWSDEPVRGENRSSVYLSAIMPNRHLL</sequence>
<feature type="domain" description="C2" evidence="3">
    <location>
        <begin position="27"/>
        <end position="155"/>
    </location>
</feature>
<proteinExistence type="predicted"/>
<keyword evidence="1" id="KW-0677">Repeat</keyword>
<dbReference type="EMBL" id="PNBA02000007">
    <property type="protein sequence ID" value="KAG6418841.1"/>
    <property type="molecule type" value="Genomic_DNA"/>
</dbReference>
<evidence type="ECO:0000313" key="4">
    <source>
        <dbReference type="EMBL" id="KAG6418841.1"/>
    </source>
</evidence>
<reference evidence="4" key="1">
    <citation type="submission" date="2018-01" db="EMBL/GenBank/DDBJ databases">
        <authorList>
            <person name="Mao J.F."/>
        </authorList>
    </citation>
    <scope>NUCLEOTIDE SEQUENCE</scope>
    <source>
        <strain evidence="4">Huo1</strain>
        <tissue evidence="4">Leaf</tissue>
    </source>
</reference>
<dbReference type="SUPFAM" id="SSF49562">
    <property type="entry name" value="C2 domain (Calcium/lipid-binding domain, CaLB)"/>
    <property type="match status" value="1"/>
</dbReference>
<accession>A0A8X8ZW76</accession>
<gene>
    <name evidence="4" type="ORF">SASPL_121047</name>
</gene>
<dbReference type="InterPro" id="IPR000008">
    <property type="entry name" value="C2_dom"/>
</dbReference>
<dbReference type="PROSITE" id="PS50004">
    <property type="entry name" value="C2"/>
    <property type="match status" value="1"/>
</dbReference>
<dbReference type="InterPro" id="IPR015679">
    <property type="entry name" value="PLipase_D_fam"/>
</dbReference>
<dbReference type="GO" id="GO:0005886">
    <property type="term" value="C:plasma membrane"/>
    <property type="evidence" value="ECO:0007669"/>
    <property type="project" value="TreeGrafter"/>
</dbReference>
<dbReference type="InterPro" id="IPR038635">
    <property type="entry name" value="CCR4-NOT_su2/3/5_C_sf"/>
</dbReference>
<dbReference type="Proteomes" id="UP000298416">
    <property type="component" value="Unassembled WGS sequence"/>
</dbReference>
<evidence type="ECO:0000259" key="3">
    <source>
        <dbReference type="PROSITE" id="PS50004"/>
    </source>
</evidence>
<evidence type="ECO:0000313" key="5">
    <source>
        <dbReference type="Proteomes" id="UP000298416"/>
    </source>
</evidence>
<dbReference type="PANTHER" id="PTHR18896">
    <property type="entry name" value="PHOSPHOLIPASE D"/>
    <property type="match status" value="1"/>
</dbReference>
<keyword evidence="2" id="KW-0443">Lipid metabolism</keyword>
<dbReference type="InterPro" id="IPR035892">
    <property type="entry name" value="C2_domain_sf"/>
</dbReference>
<dbReference type="CDD" id="cd04015">
    <property type="entry name" value="C2_plant_PLD"/>
    <property type="match status" value="1"/>
</dbReference>
<name>A0A8X8ZW76_SALSN</name>
<dbReference type="GO" id="GO:0004630">
    <property type="term" value="F:phospholipase D activity"/>
    <property type="evidence" value="ECO:0007669"/>
    <property type="project" value="TreeGrafter"/>
</dbReference>
<dbReference type="Gene3D" id="2.60.40.150">
    <property type="entry name" value="C2 domain"/>
    <property type="match status" value="1"/>
</dbReference>
<dbReference type="SMART" id="SM00239">
    <property type="entry name" value="C2"/>
    <property type="match status" value="1"/>
</dbReference>
<dbReference type="GO" id="GO:0009395">
    <property type="term" value="P:phospholipid catabolic process"/>
    <property type="evidence" value="ECO:0007669"/>
    <property type="project" value="TreeGrafter"/>
</dbReference>
<protein>
    <recommendedName>
        <fullName evidence="3">C2 domain-containing protein</fullName>
    </recommendedName>
</protein>